<organism evidence="2 3">
    <name type="scientific">Streptomyces pulveraceus</name>
    <dbReference type="NCBI Taxonomy" id="68258"/>
    <lineage>
        <taxon>Bacteria</taxon>
        <taxon>Bacillati</taxon>
        <taxon>Actinomycetota</taxon>
        <taxon>Actinomycetes</taxon>
        <taxon>Kitasatosporales</taxon>
        <taxon>Streptomycetaceae</taxon>
        <taxon>Streptomyces</taxon>
    </lineage>
</organism>
<sequence>MTGPARGGWRQAAVRSATVAAPVSTGTAPSRPASGPAPERPDRHRADEVGLRDLGGPALGLGR</sequence>
<protein>
    <submittedName>
        <fullName evidence="2">Uncharacterized protein</fullName>
    </submittedName>
</protein>
<dbReference type="RefSeq" id="WP_344515996.1">
    <property type="nucleotide sequence ID" value="NZ_BAAATU010000034.1"/>
</dbReference>
<comment type="caution">
    <text evidence="2">The sequence shown here is derived from an EMBL/GenBank/DDBJ whole genome shotgun (WGS) entry which is preliminary data.</text>
</comment>
<name>A0ABW1GTR3_9ACTN</name>
<evidence type="ECO:0000313" key="3">
    <source>
        <dbReference type="Proteomes" id="UP001596200"/>
    </source>
</evidence>
<keyword evidence="3" id="KW-1185">Reference proteome</keyword>
<dbReference type="EMBL" id="JBHSPU010000022">
    <property type="protein sequence ID" value="MFC5916997.1"/>
    <property type="molecule type" value="Genomic_DNA"/>
</dbReference>
<gene>
    <name evidence="2" type="ORF">ACFP1B_26750</name>
</gene>
<evidence type="ECO:0000256" key="1">
    <source>
        <dbReference type="SAM" id="MobiDB-lite"/>
    </source>
</evidence>
<dbReference type="Proteomes" id="UP001596200">
    <property type="component" value="Unassembled WGS sequence"/>
</dbReference>
<proteinExistence type="predicted"/>
<accession>A0ABW1GTR3</accession>
<reference evidence="3" key="1">
    <citation type="journal article" date="2019" name="Int. J. Syst. Evol. Microbiol.">
        <title>The Global Catalogue of Microorganisms (GCM) 10K type strain sequencing project: providing services to taxonomists for standard genome sequencing and annotation.</title>
        <authorList>
            <consortium name="The Broad Institute Genomics Platform"/>
            <consortium name="The Broad Institute Genome Sequencing Center for Infectious Disease"/>
            <person name="Wu L."/>
            <person name="Ma J."/>
        </authorList>
    </citation>
    <scope>NUCLEOTIDE SEQUENCE [LARGE SCALE GENOMIC DNA]</scope>
    <source>
        <strain evidence="3">JCM 4147</strain>
    </source>
</reference>
<evidence type="ECO:0000313" key="2">
    <source>
        <dbReference type="EMBL" id="MFC5916997.1"/>
    </source>
</evidence>
<feature type="region of interest" description="Disordered" evidence="1">
    <location>
        <begin position="1"/>
        <end position="63"/>
    </location>
</feature>
<feature type="compositionally biased region" description="Basic and acidic residues" evidence="1">
    <location>
        <begin position="39"/>
        <end position="51"/>
    </location>
</feature>